<evidence type="ECO:0000259" key="19">
    <source>
        <dbReference type="Pfam" id="PF00662"/>
    </source>
</evidence>
<feature type="transmembrane region" description="Helical" evidence="17">
    <location>
        <begin position="49"/>
        <end position="73"/>
    </location>
</feature>
<dbReference type="InterPro" id="IPR010934">
    <property type="entry name" value="NADH_DH_su5_C"/>
</dbReference>
<dbReference type="PANTHER" id="PTHR42829">
    <property type="entry name" value="NADH-UBIQUINONE OXIDOREDUCTASE CHAIN 5"/>
    <property type="match status" value="1"/>
</dbReference>
<evidence type="ECO:0000256" key="2">
    <source>
        <dbReference type="ARBA" id="ARBA00004448"/>
    </source>
</evidence>
<dbReference type="GO" id="GO:0042773">
    <property type="term" value="P:ATP synthesis coupled electron transport"/>
    <property type="evidence" value="ECO:0007669"/>
    <property type="project" value="InterPro"/>
</dbReference>
<evidence type="ECO:0000256" key="5">
    <source>
        <dbReference type="ARBA" id="ARBA00022448"/>
    </source>
</evidence>
<evidence type="ECO:0000256" key="9">
    <source>
        <dbReference type="ARBA" id="ARBA00022967"/>
    </source>
</evidence>
<keyword evidence="9" id="KW-1278">Translocase</keyword>
<evidence type="ECO:0000256" key="16">
    <source>
        <dbReference type="ARBA" id="ARBA00049551"/>
    </source>
</evidence>
<dbReference type="GO" id="GO:0015990">
    <property type="term" value="P:electron transport coupled proton transport"/>
    <property type="evidence" value="ECO:0007669"/>
    <property type="project" value="TreeGrafter"/>
</dbReference>
<evidence type="ECO:0000256" key="17">
    <source>
        <dbReference type="RuleBase" id="RU003404"/>
    </source>
</evidence>
<evidence type="ECO:0000256" key="3">
    <source>
        <dbReference type="ARBA" id="ARBA00012944"/>
    </source>
</evidence>
<feature type="transmembrane region" description="Helical" evidence="17">
    <location>
        <begin position="486"/>
        <end position="506"/>
    </location>
</feature>
<evidence type="ECO:0000259" key="18">
    <source>
        <dbReference type="Pfam" id="PF00361"/>
    </source>
</evidence>
<evidence type="ECO:0000256" key="8">
    <source>
        <dbReference type="ARBA" id="ARBA00022792"/>
    </source>
</evidence>
<evidence type="ECO:0000256" key="13">
    <source>
        <dbReference type="ARBA" id="ARBA00023075"/>
    </source>
</evidence>
<dbReference type="Pfam" id="PF06455">
    <property type="entry name" value="NADH5_C"/>
    <property type="match status" value="1"/>
</dbReference>
<feature type="transmembrane region" description="Helical" evidence="17">
    <location>
        <begin position="369"/>
        <end position="390"/>
    </location>
</feature>
<dbReference type="GeneID" id="67124178"/>
<feature type="transmembrane region" description="Helical" evidence="17">
    <location>
        <begin position="150"/>
        <end position="170"/>
    </location>
</feature>
<evidence type="ECO:0000256" key="11">
    <source>
        <dbReference type="ARBA" id="ARBA00022989"/>
    </source>
</evidence>
<evidence type="ECO:0000256" key="4">
    <source>
        <dbReference type="ARBA" id="ARBA00021096"/>
    </source>
</evidence>
<reference evidence="21" key="1">
    <citation type="journal article" date="2021" name="Insects">
        <title>Mitochondrial Phylogenomics of Tenthredinidae (Hymenoptera: Tenthredinoidea) Supports the Monophyly of Megabelesesinae as a Subfamily.</title>
        <authorList>
            <person name="Niu G."/>
            <person name="Jiang S."/>
            <person name="Dogan O."/>
            <person name="Korkmaz E.M."/>
            <person name="Budak M."/>
            <person name="Wu D."/>
            <person name="Wei M."/>
        </authorList>
    </citation>
    <scope>NUCLEOTIDE SEQUENCE</scope>
</reference>
<evidence type="ECO:0000256" key="15">
    <source>
        <dbReference type="ARBA" id="ARBA00023136"/>
    </source>
</evidence>
<dbReference type="EMBL" id="MW255940">
    <property type="protein sequence ID" value="QWM93831.1"/>
    <property type="molecule type" value="Genomic_DNA"/>
</dbReference>
<keyword evidence="7 17" id="KW-0812">Transmembrane</keyword>
<sequence>MDMSIIMIMLVFFMFSLMCFYSSMYFLMNSLNYFFEYNVFFMNSSNIVMTLYIDWMSLIFLSVVFLISSFVIYYSKFYMEGDLNMNRFIFLIIMFVFSMMLLIISPNLISILLGWDGLGLISYCLVIYYQNIKSFNAGMLTVLSNRVGDVFLLISISWMMNFGSWNYMFYMEFMNLNFEMKLIMIFVALASFTKSAQIPFSSWLPAAMAAPTPVSSLVHSSTLVTAGVYLMIRFENLLKSMEIMKWFLLISLLTMFMSGLNANLEYDLKKIIALSTLSQLGLMMSILFLGYGNLAFFHLLTHALFKALMFMCAGIFIHNLNNFQDIRYMGSMSMQMPFVSICFNFSNLALCGFPFLVGFYSKDLILEMILLMSYNSFIMIMFMVSTLFTVSYTFRLIYYSMMGEFNYLSLNFLNDYSWEMNKSLLMLMLMVIIGGGMFSWLLFPYPLMVCLPIYLKIIPLLLILMGMMLGWMMYLMNYKLMKKNFFMMNFFSLMWFLPIISTNGMVKITMLMSKKLSSLDQSWTENLMGRGVFLFMKLSSSWMDLLIFYFNSLLNLFLLMILLWCYFYFKF</sequence>
<feature type="transmembrane region" description="Helical" evidence="17">
    <location>
        <begin position="85"/>
        <end position="104"/>
    </location>
</feature>
<feature type="transmembrane region" description="Helical" evidence="17">
    <location>
        <begin position="296"/>
        <end position="317"/>
    </location>
</feature>
<feature type="domain" description="NADH:quinone oxidoreductase/Mrp antiporter transmembrane" evidence="18">
    <location>
        <begin position="105"/>
        <end position="389"/>
    </location>
</feature>
<dbReference type="InterPro" id="IPR001750">
    <property type="entry name" value="ND/Mrp_TM"/>
</dbReference>
<feature type="transmembrane region" description="Helical" evidence="17">
    <location>
        <begin position="6"/>
        <end position="28"/>
    </location>
</feature>
<feature type="transmembrane region" description="Helical" evidence="17">
    <location>
        <begin position="182"/>
        <end position="204"/>
    </location>
</feature>
<dbReference type="RefSeq" id="YP_010134341.1">
    <property type="nucleotide sequence ID" value="NC_056796.1"/>
</dbReference>
<feature type="transmembrane region" description="Helical" evidence="17">
    <location>
        <begin position="111"/>
        <end position="130"/>
    </location>
</feature>
<dbReference type="InterPro" id="IPR001516">
    <property type="entry name" value="Proton_antipo_N"/>
</dbReference>
<evidence type="ECO:0000259" key="20">
    <source>
        <dbReference type="Pfam" id="PF06455"/>
    </source>
</evidence>
<dbReference type="PANTHER" id="PTHR42829:SF2">
    <property type="entry name" value="NADH-UBIQUINONE OXIDOREDUCTASE CHAIN 5"/>
    <property type="match status" value="1"/>
</dbReference>
<feature type="transmembrane region" description="Helical" evidence="17">
    <location>
        <begin position="453"/>
        <end position="474"/>
    </location>
</feature>
<dbReference type="Pfam" id="PF00662">
    <property type="entry name" value="Proton_antipo_N"/>
    <property type="match status" value="1"/>
</dbReference>
<evidence type="ECO:0000256" key="12">
    <source>
        <dbReference type="ARBA" id="ARBA00023027"/>
    </source>
</evidence>
<feature type="transmembrane region" description="Helical" evidence="17">
    <location>
        <begin position="337"/>
        <end position="357"/>
    </location>
</feature>
<dbReference type="GO" id="GO:0003954">
    <property type="term" value="F:NADH dehydrogenase activity"/>
    <property type="evidence" value="ECO:0007669"/>
    <property type="project" value="TreeGrafter"/>
</dbReference>
<dbReference type="InterPro" id="IPR003945">
    <property type="entry name" value="NU5C-like"/>
</dbReference>
<evidence type="ECO:0000313" key="21">
    <source>
        <dbReference type="EMBL" id="QWM93831.1"/>
    </source>
</evidence>
<organism evidence="21">
    <name type="scientific">Megabeleses magnoliae</name>
    <dbReference type="NCBI Taxonomy" id="2662717"/>
    <lineage>
        <taxon>Eukaryota</taxon>
        <taxon>Metazoa</taxon>
        <taxon>Ecdysozoa</taxon>
        <taxon>Arthropoda</taxon>
        <taxon>Hexapoda</taxon>
        <taxon>Insecta</taxon>
        <taxon>Pterygota</taxon>
        <taxon>Neoptera</taxon>
        <taxon>Endopterygota</taxon>
        <taxon>Hymenoptera</taxon>
        <taxon>Tenthredinoidea</taxon>
        <taxon>Tenthredinidae</taxon>
        <taxon>Allantinae</taxon>
        <taxon>Megabeleses</taxon>
    </lineage>
</organism>
<comment type="similarity">
    <text evidence="17">Belongs to the complex I subunit 5 family.</text>
</comment>
<feature type="domain" description="NADH dehydrogenase subunit 5 C-terminal" evidence="20">
    <location>
        <begin position="392"/>
        <end position="569"/>
    </location>
</feature>
<evidence type="ECO:0000256" key="6">
    <source>
        <dbReference type="ARBA" id="ARBA00022660"/>
    </source>
</evidence>
<evidence type="ECO:0000256" key="10">
    <source>
        <dbReference type="ARBA" id="ARBA00022982"/>
    </source>
</evidence>
<keyword evidence="8" id="KW-0999">Mitochondrion inner membrane</keyword>
<dbReference type="PRINTS" id="PR01434">
    <property type="entry name" value="NADHDHGNASE5"/>
</dbReference>
<feature type="transmembrane region" description="Helical" evidence="17">
    <location>
        <begin position="425"/>
        <end position="447"/>
    </location>
</feature>
<dbReference type="EC" id="7.1.1.2" evidence="3 17"/>
<dbReference type="CTD" id="4540"/>
<dbReference type="Pfam" id="PF00361">
    <property type="entry name" value="Proton_antipo_M"/>
    <property type="match status" value="1"/>
</dbReference>
<name>A0A8F0WHB7_9HYME</name>
<dbReference type="GO" id="GO:0008137">
    <property type="term" value="F:NADH dehydrogenase (ubiquinone) activity"/>
    <property type="evidence" value="ECO:0007669"/>
    <property type="project" value="UniProtKB-EC"/>
</dbReference>
<keyword evidence="13 17" id="KW-0830">Ubiquinone</keyword>
<evidence type="ECO:0000256" key="1">
    <source>
        <dbReference type="ARBA" id="ARBA00003257"/>
    </source>
</evidence>
<keyword evidence="15 17" id="KW-0472">Membrane</keyword>
<keyword evidence="14 17" id="KW-0496">Mitochondrion</keyword>
<keyword evidence="6" id="KW-0679">Respiratory chain</keyword>
<dbReference type="GO" id="GO:0005743">
    <property type="term" value="C:mitochondrial inner membrane"/>
    <property type="evidence" value="ECO:0007669"/>
    <property type="project" value="UniProtKB-SubCell"/>
</dbReference>
<keyword evidence="11 17" id="KW-1133">Transmembrane helix</keyword>
<accession>A0A8F0WHB7</accession>
<feature type="transmembrane region" description="Helical" evidence="17">
    <location>
        <begin position="270"/>
        <end position="289"/>
    </location>
</feature>
<geneLocation type="mitochondrion" evidence="21"/>
<protein>
    <recommendedName>
        <fullName evidence="4 17">NADH-ubiquinone oxidoreductase chain 5</fullName>
        <ecNumber evidence="3 17">7.1.1.2</ecNumber>
    </recommendedName>
</protein>
<comment type="subcellular location">
    <subcellularLocation>
        <location evidence="2">Mitochondrion inner membrane</location>
        <topology evidence="2">Multi-pass membrane protein</topology>
    </subcellularLocation>
</comment>
<feature type="transmembrane region" description="Helical" evidence="17">
    <location>
        <begin position="546"/>
        <end position="569"/>
    </location>
</feature>
<evidence type="ECO:0000256" key="14">
    <source>
        <dbReference type="ARBA" id="ARBA00023128"/>
    </source>
</evidence>
<comment type="function">
    <text evidence="17">Core subunit of the mitochondrial membrane respiratory chain NADH dehydrogenase (Complex I) which catalyzes electron transfer from NADH through the respiratory chain, using ubiquinone as an electron acceptor. Essential for the catalytic activity and assembly of complex I.</text>
</comment>
<dbReference type="AlphaFoldDB" id="A0A8F0WHB7"/>
<gene>
    <name evidence="21" type="primary">ND5</name>
</gene>
<proteinExistence type="inferred from homology"/>
<keyword evidence="12 17" id="KW-0520">NAD</keyword>
<keyword evidence="10" id="KW-0249">Electron transport</keyword>
<evidence type="ECO:0000256" key="7">
    <source>
        <dbReference type="ARBA" id="ARBA00022692"/>
    </source>
</evidence>
<feature type="transmembrane region" description="Helical" evidence="17">
    <location>
        <begin position="246"/>
        <end position="264"/>
    </location>
</feature>
<feature type="domain" description="NADH-Ubiquinone oxidoreductase (complex I) chain 5 N-terminal" evidence="19">
    <location>
        <begin position="43"/>
        <end position="88"/>
    </location>
</feature>
<keyword evidence="5 17" id="KW-0813">Transport</keyword>
<comment type="function">
    <text evidence="1">Core subunit of the mitochondrial membrane respiratory chain NADH dehydrogenase (Complex I) that is believed to belong to the minimal assembly required for catalysis. Complex I functions in the transfer of electrons from NADH to the respiratory chain. The immediate electron acceptor for the enzyme is believed to be ubiquinone.</text>
</comment>
<comment type="catalytic activity">
    <reaction evidence="16 17">
        <text>a ubiquinone + NADH + 5 H(+)(in) = a ubiquinol + NAD(+) + 4 H(+)(out)</text>
        <dbReference type="Rhea" id="RHEA:29091"/>
        <dbReference type="Rhea" id="RHEA-COMP:9565"/>
        <dbReference type="Rhea" id="RHEA-COMP:9566"/>
        <dbReference type="ChEBI" id="CHEBI:15378"/>
        <dbReference type="ChEBI" id="CHEBI:16389"/>
        <dbReference type="ChEBI" id="CHEBI:17976"/>
        <dbReference type="ChEBI" id="CHEBI:57540"/>
        <dbReference type="ChEBI" id="CHEBI:57945"/>
        <dbReference type="EC" id="7.1.1.2"/>
    </reaction>
</comment>